<dbReference type="InterPro" id="IPR017938">
    <property type="entry name" value="Riboflavin_synthase-like_b-brl"/>
</dbReference>
<evidence type="ECO:0000256" key="10">
    <source>
        <dbReference type="PIRSR" id="PIRSR601834-1"/>
    </source>
</evidence>
<dbReference type="GO" id="GO:0005741">
    <property type="term" value="C:mitochondrial outer membrane"/>
    <property type="evidence" value="ECO:0007669"/>
    <property type="project" value="UniProtKB-SubCell"/>
</dbReference>
<keyword evidence="8" id="KW-0496">Mitochondrion</keyword>
<dbReference type="InterPro" id="IPR001709">
    <property type="entry name" value="Flavoprot_Pyr_Nucl_cyt_Rdtase"/>
</dbReference>
<feature type="binding site" evidence="10">
    <location>
        <position position="175"/>
    </location>
    <ligand>
        <name>FAD</name>
        <dbReference type="ChEBI" id="CHEBI:57692"/>
    </ligand>
</feature>
<keyword evidence="4 10" id="KW-0285">Flavoprotein</keyword>
<comment type="subcellular location">
    <subcellularLocation>
        <location evidence="2">Mitochondrion outer membrane</location>
        <topology evidence="2">Single-pass membrane protein</topology>
    </subcellularLocation>
</comment>
<dbReference type="Pfam" id="PF00175">
    <property type="entry name" value="NAD_binding_1"/>
    <property type="match status" value="1"/>
</dbReference>
<keyword evidence="7 11" id="KW-0520">NAD</keyword>
<dbReference type="Pfam" id="PF00970">
    <property type="entry name" value="FAD_binding_6"/>
    <property type="match status" value="1"/>
</dbReference>
<dbReference type="OrthoDB" id="432685at2759"/>
<dbReference type="FunFam" id="3.40.50.80:FF:000009">
    <property type="entry name" value="NADH-cytochrome b5 reductase"/>
    <property type="match status" value="1"/>
</dbReference>
<dbReference type="AlphaFoldDB" id="A0A8H7PXE7"/>
<dbReference type="Gene3D" id="2.40.30.10">
    <property type="entry name" value="Translation factors"/>
    <property type="match status" value="1"/>
</dbReference>
<evidence type="ECO:0000256" key="8">
    <source>
        <dbReference type="ARBA" id="ARBA00023128"/>
    </source>
</evidence>
<dbReference type="InterPro" id="IPR008333">
    <property type="entry name" value="Cbr1-like_FAD-bd_dom"/>
</dbReference>
<dbReference type="PROSITE" id="PS51384">
    <property type="entry name" value="FAD_FR"/>
    <property type="match status" value="1"/>
</dbReference>
<evidence type="ECO:0000313" key="14">
    <source>
        <dbReference type="Proteomes" id="UP000612746"/>
    </source>
</evidence>
<feature type="binding site" evidence="10">
    <location>
        <position position="148"/>
    </location>
    <ligand>
        <name>FAD</name>
        <dbReference type="ChEBI" id="CHEBI:57692"/>
    </ligand>
</feature>
<evidence type="ECO:0000256" key="4">
    <source>
        <dbReference type="ARBA" id="ARBA00022630"/>
    </source>
</evidence>
<comment type="cofactor">
    <cofactor evidence="1 10 11">
        <name>FAD</name>
        <dbReference type="ChEBI" id="CHEBI:57692"/>
    </cofactor>
</comment>
<gene>
    <name evidence="13" type="ORF">INT44_008403</name>
</gene>
<dbReference type="SUPFAM" id="SSF63380">
    <property type="entry name" value="Riboflavin synthase domain-like"/>
    <property type="match status" value="1"/>
</dbReference>
<dbReference type="EC" id="1.6.2.2" evidence="11"/>
<feature type="binding site" evidence="10">
    <location>
        <position position="167"/>
    </location>
    <ligand>
        <name>FAD</name>
        <dbReference type="ChEBI" id="CHEBI:57692"/>
    </ligand>
</feature>
<comment type="caution">
    <text evidence="13">The sequence shown here is derived from an EMBL/GenBank/DDBJ whole genome shotgun (WGS) entry which is preliminary data.</text>
</comment>
<dbReference type="InterPro" id="IPR017927">
    <property type="entry name" value="FAD-bd_FR_type"/>
</dbReference>
<dbReference type="Proteomes" id="UP000612746">
    <property type="component" value="Unassembled WGS sequence"/>
</dbReference>
<dbReference type="PANTHER" id="PTHR19370">
    <property type="entry name" value="NADH-CYTOCHROME B5 REDUCTASE"/>
    <property type="match status" value="1"/>
</dbReference>
<comment type="catalytic activity">
    <reaction evidence="9 11">
        <text>2 Fe(III)-[cytochrome b5] + NADH = 2 Fe(II)-[cytochrome b5] + NAD(+) + H(+)</text>
        <dbReference type="Rhea" id="RHEA:46680"/>
        <dbReference type="Rhea" id="RHEA-COMP:10438"/>
        <dbReference type="Rhea" id="RHEA-COMP:10439"/>
        <dbReference type="ChEBI" id="CHEBI:15378"/>
        <dbReference type="ChEBI" id="CHEBI:29033"/>
        <dbReference type="ChEBI" id="CHEBI:29034"/>
        <dbReference type="ChEBI" id="CHEBI:57540"/>
        <dbReference type="ChEBI" id="CHEBI:57945"/>
        <dbReference type="EC" id="1.6.2.2"/>
    </reaction>
</comment>
<evidence type="ECO:0000256" key="2">
    <source>
        <dbReference type="ARBA" id="ARBA00004572"/>
    </source>
</evidence>
<dbReference type="InterPro" id="IPR039261">
    <property type="entry name" value="FNR_nucleotide-bd"/>
</dbReference>
<keyword evidence="5 10" id="KW-0274">FAD</keyword>
<evidence type="ECO:0000256" key="5">
    <source>
        <dbReference type="ARBA" id="ARBA00022827"/>
    </source>
</evidence>
<dbReference type="Gene3D" id="3.40.50.80">
    <property type="entry name" value="Nucleotide-binding domain of ferredoxin-NADP reductase (FNR) module"/>
    <property type="match status" value="1"/>
</dbReference>
<evidence type="ECO:0000256" key="6">
    <source>
        <dbReference type="ARBA" id="ARBA00023002"/>
    </source>
</evidence>
<evidence type="ECO:0000256" key="7">
    <source>
        <dbReference type="ARBA" id="ARBA00023027"/>
    </source>
</evidence>
<sequence length="332" mass="37044">MFNSYLSRASVKASTGLFQQTSLNTQMRTYMGTAGRYRNSRYGNKALVLGLAVAGGAYYYYNRESNINRVACEGIERNTKSPEKALGWTGFTTLTLRETQDMGKNAKLFRFDLPKEDQVSGHTTSSFILTCIVKPGTENNWWPSYVFRPYTPISAEGDLGHVDIVVKQYEDGTTSKYIHALKPGDKIKALGPVGNSQYHANAYKSIGMIAGGSGITPMFQLLRKIIDNSEDKTKVNLLYCNRTEADILLRDELETMAAKNPERLQITYCLSQPPPEWEQESGRVSLDMVKKHMPEPSSDTKVFVCGPDGMVSTVTSSGGYWFSKRKDGILKE</sequence>
<comment type="similarity">
    <text evidence="3 11">Belongs to the flavoprotein pyridine nucleotide cytochrome reductase family.</text>
</comment>
<proteinExistence type="inferred from homology"/>
<feature type="binding site" evidence="10">
    <location>
        <position position="150"/>
    </location>
    <ligand>
        <name>FAD</name>
        <dbReference type="ChEBI" id="CHEBI:57692"/>
    </ligand>
</feature>
<dbReference type="SUPFAM" id="SSF52343">
    <property type="entry name" value="Ferredoxin reductase-like, C-terminal NADP-linked domain"/>
    <property type="match status" value="1"/>
</dbReference>
<accession>A0A8H7PXE7</accession>
<name>A0A8H7PXE7_9FUNG</name>
<dbReference type="PRINTS" id="PR00371">
    <property type="entry name" value="FPNCR"/>
</dbReference>
<dbReference type="CDD" id="cd06183">
    <property type="entry name" value="cyt_b5_reduct_like"/>
    <property type="match status" value="1"/>
</dbReference>
<dbReference type="EMBL" id="JAEPRA010000008">
    <property type="protein sequence ID" value="KAG2181588.1"/>
    <property type="molecule type" value="Genomic_DNA"/>
</dbReference>
<dbReference type="InterPro" id="IPR001834">
    <property type="entry name" value="CBR-like"/>
</dbReference>
<reference evidence="13" key="1">
    <citation type="submission" date="2020-12" db="EMBL/GenBank/DDBJ databases">
        <title>Metabolic potential, ecology and presence of endohyphal bacteria is reflected in genomic diversity of Mucoromycotina.</title>
        <authorList>
            <person name="Muszewska A."/>
            <person name="Okrasinska A."/>
            <person name="Steczkiewicz K."/>
            <person name="Drgas O."/>
            <person name="Orlowska M."/>
            <person name="Perlinska-Lenart U."/>
            <person name="Aleksandrzak-Piekarczyk T."/>
            <person name="Szatraj K."/>
            <person name="Zielenkiewicz U."/>
            <person name="Pilsyk S."/>
            <person name="Malc E."/>
            <person name="Mieczkowski P."/>
            <person name="Kruszewska J.S."/>
            <person name="Biernat P."/>
            <person name="Pawlowska J."/>
        </authorList>
    </citation>
    <scope>NUCLEOTIDE SEQUENCE</scope>
    <source>
        <strain evidence="13">WA0000051536</strain>
    </source>
</reference>
<protein>
    <recommendedName>
        <fullName evidence="11">NADH-cytochrome b5 reductase</fullName>
        <ecNumber evidence="11">1.6.2.2</ecNumber>
    </recommendedName>
</protein>
<keyword evidence="6 11" id="KW-0560">Oxidoreductase</keyword>
<evidence type="ECO:0000256" key="1">
    <source>
        <dbReference type="ARBA" id="ARBA00001974"/>
    </source>
</evidence>
<feature type="binding site" evidence="10">
    <location>
        <position position="216"/>
    </location>
    <ligand>
        <name>FAD</name>
        <dbReference type="ChEBI" id="CHEBI:57692"/>
    </ligand>
</feature>
<evidence type="ECO:0000256" key="9">
    <source>
        <dbReference type="ARBA" id="ARBA00047682"/>
    </source>
</evidence>
<feature type="domain" description="FAD-binding FR-type" evidence="12">
    <location>
        <begin position="89"/>
        <end position="199"/>
    </location>
</feature>
<dbReference type="PANTHER" id="PTHR19370:SF171">
    <property type="entry name" value="NADH-CYTOCHROME B5 REDUCTASE 2"/>
    <property type="match status" value="1"/>
</dbReference>
<dbReference type="PRINTS" id="PR00406">
    <property type="entry name" value="CYTB5RDTASE"/>
</dbReference>
<keyword evidence="14" id="KW-1185">Reference proteome</keyword>
<dbReference type="InterPro" id="IPR001433">
    <property type="entry name" value="OxRdtase_FAD/NAD-bd"/>
</dbReference>
<evidence type="ECO:0000313" key="13">
    <source>
        <dbReference type="EMBL" id="KAG2181588.1"/>
    </source>
</evidence>
<evidence type="ECO:0000259" key="12">
    <source>
        <dbReference type="PROSITE" id="PS51384"/>
    </source>
</evidence>
<evidence type="ECO:0000256" key="11">
    <source>
        <dbReference type="RuleBase" id="RU361226"/>
    </source>
</evidence>
<organism evidence="13 14">
    <name type="scientific">Umbelopsis vinacea</name>
    <dbReference type="NCBI Taxonomy" id="44442"/>
    <lineage>
        <taxon>Eukaryota</taxon>
        <taxon>Fungi</taxon>
        <taxon>Fungi incertae sedis</taxon>
        <taxon>Mucoromycota</taxon>
        <taxon>Mucoromycotina</taxon>
        <taxon>Umbelopsidomycetes</taxon>
        <taxon>Umbelopsidales</taxon>
        <taxon>Umbelopsidaceae</taxon>
        <taxon>Umbelopsis</taxon>
    </lineage>
</organism>
<feature type="binding site" evidence="10">
    <location>
        <position position="165"/>
    </location>
    <ligand>
        <name>FAD</name>
        <dbReference type="ChEBI" id="CHEBI:57692"/>
    </ligand>
</feature>
<dbReference type="GO" id="GO:0090524">
    <property type="term" value="F:cytochrome-b5 reductase activity, acting on NADH"/>
    <property type="evidence" value="ECO:0007669"/>
    <property type="project" value="UniProtKB-EC"/>
</dbReference>
<feature type="binding site" evidence="10">
    <location>
        <position position="149"/>
    </location>
    <ligand>
        <name>FAD</name>
        <dbReference type="ChEBI" id="CHEBI:57692"/>
    </ligand>
</feature>
<evidence type="ECO:0000256" key="3">
    <source>
        <dbReference type="ARBA" id="ARBA00006105"/>
    </source>
</evidence>